<evidence type="ECO:0000313" key="2">
    <source>
        <dbReference type="EMBL" id="KAK7500872.1"/>
    </source>
</evidence>
<proteinExistence type="predicted"/>
<dbReference type="AlphaFoldDB" id="A0ABD0LNG8"/>
<evidence type="ECO:0000313" key="3">
    <source>
        <dbReference type="Proteomes" id="UP001519460"/>
    </source>
</evidence>
<accession>A0ABD0LNG8</accession>
<keyword evidence="3" id="KW-1185">Reference proteome</keyword>
<feature type="compositionally biased region" description="Basic and acidic residues" evidence="1">
    <location>
        <begin position="1"/>
        <end position="12"/>
    </location>
</feature>
<dbReference type="EMBL" id="JACVVK020000034">
    <property type="protein sequence ID" value="KAK7500872.1"/>
    <property type="molecule type" value="Genomic_DNA"/>
</dbReference>
<name>A0ABD0LNG8_9CAEN</name>
<gene>
    <name evidence="2" type="ORF">BaRGS_00007752</name>
</gene>
<sequence length="92" mass="10884">MKWRTEVDDRKILSSRAAMKNNPRHQTVTGRTKAEDKRMDKMPEDSWTRNDRNHLEETGIKWKTEVDDRQMLSSRAAMKNTSRHQMITDGPN</sequence>
<comment type="caution">
    <text evidence="2">The sequence shown here is derived from an EMBL/GenBank/DDBJ whole genome shotgun (WGS) entry which is preliminary data.</text>
</comment>
<protein>
    <submittedName>
        <fullName evidence="2">Uncharacterized protein</fullName>
    </submittedName>
</protein>
<dbReference type="Proteomes" id="UP001519460">
    <property type="component" value="Unassembled WGS sequence"/>
</dbReference>
<organism evidence="2 3">
    <name type="scientific">Batillaria attramentaria</name>
    <dbReference type="NCBI Taxonomy" id="370345"/>
    <lineage>
        <taxon>Eukaryota</taxon>
        <taxon>Metazoa</taxon>
        <taxon>Spiralia</taxon>
        <taxon>Lophotrochozoa</taxon>
        <taxon>Mollusca</taxon>
        <taxon>Gastropoda</taxon>
        <taxon>Caenogastropoda</taxon>
        <taxon>Sorbeoconcha</taxon>
        <taxon>Cerithioidea</taxon>
        <taxon>Batillariidae</taxon>
        <taxon>Batillaria</taxon>
    </lineage>
</organism>
<feature type="compositionally biased region" description="Basic and acidic residues" evidence="1">
    <location>
        <begin position="32"/>
        <end position="52"/>
    </location>
</feature>
<feature type="region of interest" description="Disordered" evidence="1">
    <location>
        <begin position="1"/>
        <end position="52"/>
    </location>
</feature>
<reference evidence="2 3" key="1">
    <citation type="journal article" date="2023" name="Sci. Data">
        <title>Genome assembly of the Korean intertidal mud-creeper Batillaria attramentaria.</title>
        <authorList>
            <person name="Patra A.K."/>
            <person name="Ho P.T."/>
            <person name="Jun S."/>
            <person name="Lee S.J."/>
            <person name="Kim Y."/>
            <person name="Won Y.J."/>
        </authorList>
    </citation>
    <scope>NUCLEOTIDE SEQUENCE [LARGE SCALE GENOMIC DNA]</scope>
    <source>
        <strain evidence="2">Wonlab-2016</strain>
    </source>
</reference>
<evidence type="ECO:0000256" key="1">
    <source>
        <dbReference type="SAM" id="MobiDB-lite"/>
    </source>
</evidence>